<sequence>MKNDINIALLEKFIPDEIKNEIISYEVFFLKYYKRDKEGELRELRIHMENSQETGLIIEGGNNSINVLSSLNDNVINILAGKNKYYFFKLYIDEHENQTVCYIKIRRRARTHEDIVNLARKLGIKGMPYE</sequence>
<protein>
    <submittedName>
        <fullName evidence="1">Uncharacterized protein</fullName>
    </submittedName>
</protein>
<dbReference type="RefSeq" id="WP_156566943.1">
    <property type="nucleotide sequence ID" value="NZ_CACRTZ010000037.1"/>
</dbReference>
<evidence type="ECO:0000313" key="1">
    <source>
        <dbReference type="EMBL" id="VYU71814.1"/>
    </source>
</evidence>
<reference evidence="1" key="1">
    <citation type="submission" date="2019-11" db="EMBL/GenBank/DDBJ databases">
        <authorList>
            <person name="Feng L."/>
        </authorList>
    </citation>
    <scope>NUCLEOTIDE SEQUENCE</scope>
    <source>
        <strain evidence="1">EMassiliensisLFYP7</strain>
    </source>
</reference>
<name>A0A6N3H4N4_9ENTR</name>
<gene>
    <name evidence="1" type="ORF">EMLFYP7_03632</name>
</gene>
<organism evidence="1">
    <name type="scientific">Phytobacter massiliensis</name>
    <dbReference type="NCBI Taxonomy" id="1485952"/>
    <lineage>
        <taxon>Bacteria</taxon>
        <taxon>Pseudomonadati</taxon>
        <taxon>Pseudomonadota</taxon>
        <taxon>Gammaproteobacteria</taxon>
        <taxon>Enterobacterales</taxon>
        <taxon>Enterobacteriaceae</taxon>
        <taxon>Phytobacter</taxon>
    </lineage>
</organism>
<dbReference type="EMBL" id="CACRTZ010000037">
    <property type="protein sequence ID" value="VYU71814.1"/>
    <property type="molecule type" value="Genomic_DNA"/>
</dbReference>
<proteinExistence type="predicted"/>
<dbReference type="AlphaFoldDB" id="A0A6N3H4N4"/>
<accession>A0A6N3H4N4</accession>